<evidence type="ECO:0000256" key="2">
    <source>
        <dbReference type="ARBA" id="ARBA00023012"/>
    </source>
</evidence>
<evidence type="ECO:0000256" key="1">
    <source>
        <dbReference type="ARBA" id="ARBA00022553"/>
    </source>
</evidence>
<evidence type="ECO:0000256" key="6">
    <source>
        <dbReference type="PROSITE-ProRule" id="PRU00169"/>
    </source>
</evidence>
<keyword evidence="3" id="KW-0805">Transcription regulation</keyword>
<name>A0ABT0GRE5_9HYPH</name>
<evidence type="ECO:0000313" key="8">
    <source>
        <dbReference type="EMBL" id="MCK7612003.1"/>
    </source>
</evidence>
<keyword evidence="2" id="KW-0902">Two-component regulatory system</keyword>
<keyword evidence="5" id="KW-0804">Transcription</keyword>
<dbReference type="SMART" id="SM00448">
    <property type="entry name" value="REC"/>
    <property type="match status" value="1"/>
</dbReference>
<reference evidence="8" key="1">
    <citation type="submission" date="2022-04" db="EMBL/GenBank/DDBJ databases">
        <title>Roseibium sp. CAU 1639 isolated from mud.</title>
        <authorList>
            <person name="Kim W."/>
        </authorList>
    </citation>
    <scope>NUCLEOTIDE SEQUENCE</scope>
    <source>
        <strain evidence="8">CAU 1639</strain>
    </source>
</reference>
<evidence type="ECO:0000259" key="7">
    <source>
        <dbReference type="PROSITE" id="PS50110"/>
    </source>
</evidence>
<dbReference type="CDD" id="cd17574">
    <property type="entry name" value="REC_OmpR"/>
    <property type="match status" value="1"/>
</dbReference>
<proteinExistence type="predicted"/>
<dbReference type="InterPro" id="IPR039420">
    <property type="entry name" value="WalR-like"/>
</dbReference>
<evidence type="ECO:0000256" key="3">
    <source>
        <dbReference type="ARBA" id="ARBA00023015"/>
    </source>
</evidence>
<comment type="caution">
    <text evidence="8">The sequence shown here is derived from an EMBL/GenBank/DDBJ whole genome shotgun (WGS) entry which is preliminary data.</text>
</comment>
<evidence type="ECO:0000256" key="5">
    <source>
        <dbReference type="ARBA" id="ARBA00023163"/>
    </source>
</evidence>
<dbReference type="InterPro" id="IPR001789">
    <property type="entry name" value="Sig_transdc_resp-reg_receiver"/>
</dbReference>
<dbReference type="Proteomes" id="UP001431221">
    <property type="component" value="Unassembled WGS sequence"/>
</dbReference>
<dbReference type="PANTHER" id="PTHR48111">
    <property type="entry name" value="REGULATOR OF RPOS"/>
    <property type="match status" value="1"/>
</dbReference>
<dbReference type="InterPro" id="IPR011006">
    <property type="entry name" value="CheY-like_superfamily"/>
</dbReference>
<feature type="domain" description="Response regulatory" evidence="7">
    <location>
        <begin position="6"/>
        <end position="123"/>
    </location>
</feature>
<dbReference type="SUPFAM" id="SSF52172">
    <property type="entry name" value="CheY-like"/>
    <property type="match status" value="1"/>
</dbReference>
<dbReference type="Gene3D" id="3.40.50.2300">
    <property type="match status" value="1"/>
</dbReference>
<dbReference type="EMBL" id="JALNMJ010000004">
    <property type="protein sequence ID" value="MCK7612003.1"/>
    <property type="molecule type" value="Genomic_DNA"/>
</dbReference>
<protein>
    <submittedName>
        <fullName evidence="8">Response regulator</fullName>
    </submittedName>
</protein>
<evidence type="ECO:0000313" key="9">
    <source>
        <dbReference type="Proteomes" id="UP001431221"/>
    </source>
</evidence>
<keyword evidence="9" id="KW-1185">Reference proteome</keyword>
<dbReference type="PANTHER" id="PTHR48111:SF1">
    <property type="entry name" value="TWO-COMPONENT RESPONSE REGULATOR ORR33"/>
    <property type="match status" value="1"/>
</dbReference>
<dbReference type="Pfam" id="PF00072">
    <property type="entry name" value="Response_reg"/>
    <property type="match status" value="1"/>
</dbReference>
<gene>
    <name evidence="8" type="ORF">M0H32_07520</name>
</gene>
<dbReference type="RefSeq" id="WP_248152776.1">
    <property type="nucleotide sequence ID" value="NZ_JALNMJ010000004.1"/>
</dbReference>
<organism evidence="8 9">
    <name type="scientific">Roseibium sediminicola</name>
    <dbReference type="NCBI Taxonomy" id="2933272"/>
    <lineage>
        <taxon>Bacteria</taxon>
        <taxon>Pseudomonadati</taxon>
        <taxon>Pseudomonadota</taxon>
        <taxon>Alphaproteobacteria</taxon>
        <taxon>Hyphomicrobiales</taxon>
        <taxon>Stappiaceae</taxon>
        <taxon>Roseibium</taxon>
    </lineage>
</organism>
<sequence>MQQKLKILCVEDEPNLLEDLTEELEEAGYLAETAMNGIEAIKCLQAGRPDLILCDMMMPELDGPGLLQHVRREYRELDTVPFIFLTAKATREDIIAGKRMGVDDYLTKPIDYDLLLATVESRLREVKRIEDMNRARLQVIENQLLGLKVNRGAVRVAMVSNNIQLVAPINTALLDLGCEVRTVREDALKGNGFSPQQDEIVFLVYSQPVHFYLEDLKERRADEKVAKYVVLAAPNMHGGIREAIMDCGIDEIIEYPYKPVDIFKQIVLHLRGPHADVKTALLI</sequence>
<dbReference type="PROSITE" id="PS50110">
    <property type="entry name" value="RESPONSE_REGULATORY"/>
    <property type="match status" value="1"/>
</dbReference>
<evidence type="ECO:0000256" key="4">
    <source>
        <dbReference type="ARBA" id="ARBA00023125"/>
    </source>
</evidence>
<keyword evidence="1 6" id="KW-0597">Phosphoprotein</keyword>
<feature type="modified residue" description="4-aspartylphosphate" evidence="6">
    <location>
        <position position="55"/>
    </location>
</feature>
<keyword evidence="4" id="KW-0238">DNA-binding</keyword>
<accession>A0ABT0GRE5</accession>